<accession>A0ABN2WZQ2</accession>
<organism evidence="1 2">
    <name type="scientific">Streptomyces albiaxialis</name>
    <dbReference type="NCBI Taxonomy" id="329523"/>
    <lineage>
        <taxon>Bacteria</taxon>
        <taxon>Bacillati</taxon>
        <taxon>Actinomycetota</taxon>
        <taxon>Actinomycetes</taxon>
        <taxon>Kitasatosporales</taxon>
        <taxon>Streptomycetaceae</taxon>
        <taxon>Streptomyces</taxon>
    </lineage>
</organism>
<comment type="caution">
    <text evidence="1">The sequence shown here is derived from an EMBL/GenBank/DDBJ whole genome shotgun (WGS) entry which is preliminary data.</text>
</comment>
<keyword evidence="2" id="KW-1185">Reference proteome</keyword>
<evidence type="ECO:0008006" key="3">
    <source>
        <dbReference type="Google" id="ProtNLM"/>
    </source>
</evidence>
<name>A0ABN2WZQ2_9ACTN</name>
<evidence type="ECO:0000313" key="1">
    <source>
        <dbReference type="EMBL" id="GAA2101856.1"/>
    </source>
</evidence>
<evidence type="ECO:0000313" key="2">
    <source>
        <dbReference type="Proteomes" id="UP001500016"/>
    </source>
</evidence>
<dbReference type="EMBL" id="BAAAPE010000028">
    <property type="protein sequence ID" value="GAA2101856.1"/>
    <property type="molecule type" value="Genomic_DNA"/>
</dbReference>
<gene>
    <name evidence="1" type="ORF">GCM10009801_75470</name>
</gene>
<dbReference type="Proteomes" id="UP001500016">
    <property type="component" value="Unassembled WGS sequence"/>
</dbReference>
<sequence length="104" mass="11689">MLFWSWVVVAAESGGLMARGVSVLLTAGICSPRTRGWTRLRILGLLAHRLLPAHAGMDPRGEVLPPSYVLLPHSGYDTLPETNEGQRHSRSWRLRAIRHGRRER</sequence>
<protein>
    <recommendedName>
        <fullName evidence="3">Secreted protein</fullName>
    </recommendedName>
</protein>
<reference evidence="1 2" key="1">
    <citation type="journal article" date="2019" name="Int. J. Syst. Evol. Microbiol.">
        <title>The Global Catalogue of Microorganisms (GCM) 10K type strain sequencing project: providing services to taxonomists for standard genome sequencing and annotation.</title>
        <authorList>
            <consortium name="The Broad Institute Genomics Platform"/>
            <consortium name="The Broad Institute Genome Sequencing Center for Infectious Disease"/>
            <person name="Wu L."/>
            <person name="Ma J."/>
        </authorList>
    </citation>
    <scope>NUCLEOTIDE SEQUENCE [LARGE SCALE GENOMIC DNA]</scope>
    <source>
        <strain evidence="1 2">JCM 15478</strain>
    </source>
</reference>
<proteinExistence type="predicted"/>